<dbReference type="PANTHER" id="PTHR46438:SF2">
    <property type="entry name" value="ALPHA_BETA-HYDROLASES SUPERFAMILY PROTEIN"/>
    <property type="match status" value="1"/>
</dbReference>
<dbReference type="KEGG" id="tsq:D3A95_08580"/>
<reference evidence="3" key="1">
    <citation type="submission" date="2018-09" db="EMBL/GenBank/DDBJ databases">
        <title>Complete genome sequence of thermophilic cyanobacteria strain Thermosynechococcus elongatus PKUAC-SCTE542.</title>
        <authorList>
            <person name="Liang Y."/>
            <person name="Tang J."/>
            <person name="Daroch M."/>
        </authorList>
    </citation>
    <scope>NUCLEOTIDE SEQUENCE [LARGE SCALE GENOMIC DNA]</scope>
    <source>
        <strain evidence="3">E542</strain>
    </source>
</reference>
<proteinExistence type="predicted"/>
<dbReference type="AlphaFoldDB" id="A0A7D6EW13"/>
<dbReference type="PRINTS" id="PR00111">
    <property type="entry name" value="ABHYDROLASE"/>
</dbReference>
<evidence type="ECO:0000313" key="3">
    <source>
        <dbReference type="Proteomes" id="UP000261812"/>
    </source>
</evidence>
<dbReference type="GO" id="GO:0016787">
    <property type="term" value="F:hydrolase activity"/>
    <property type="evidence" value="ECO:0007669"/>
    <property type="project" value="UniProtKB-KW"/>
</dbReference>
<dbReference type="InterPro" id="IPR000073">
    <property type="entry name" value="AB_hydrolase_1"/>
</dbReference>
<organism evidence="2 3">
    <name type="scientific">Thermosynechococcus sichuanensis E542</name>
    <dbReference type="NCBI Taxonomy" id="2016101"/>
    <lineage>
        <taxon>Bacteria</taxon>
        <taxon>Bacillati</taxon>
        <taxon>Cyanobacteriota</taxon>
        <taxon>Cyanophyceae</taxon>
        <taxon>Acaryochloridales</taxon>
        <taxon>Thermosynechococcaceae</taxon>
        <taxon>Thermosynechococcus</taxon>
        <taxon>Thermosynechococcus sichuanensis</taxon>
    </lineage>
</organism>
<name>A0A7D6EW13_9CYAN</name>
<evidence type="ECO:0000313" key="2">
    <source>
        <dbReference type="EMBL" id="QLL29288.1"/>
    </source>
</evidence>
<keyword evidence="2" id="KW-0378">Hydrolase</keyword>
<protein>
    <submittedName>
        <fullName evidence="2">Alpha/beta hydrolase</fullName>
    </submittedName>
</protein>
<gene>
    <name evidence="2" type="ORF">D3A95_08580</name>
</gene>
<dbReference type="SUPFAM" id="SSF53474">
    <property type="entry name" value="alpha/beta-Hydrolases"/>
    <property type="match status" value="1"/>
</dbReference>
<accession>A0A7D6EW13</accession>
<dbReference type="Gene3D" id="3.40.50.1820">
    <property type="entry name" value="alpha/beta hydrolase"/>
    <property type="match status" value="1"/>
</dbReference>
<sequence>MAFCPPTFVQQSFSTSTGRMVYYTPSDRYWGQVQLRPPLVFLHSLGGGSSHYEWSQVYPAFAARYRVIAPDLIGWGESDHPARDYTTSDYWLMIAELLRMLGTPVTVVASSLTAGIVVRLAIQQPHLFQRLCLVCPSGFNDFGEDQGQAIANALLSVPILDRLIYTIAAANPLAVRNFLTQFIFADPQRLRPETVEAYLDAACRPNAEWSALATLKGNLSFDLSQYLPQLTIPTVILWGEKAKLTPLSLGERLYATARDRLQQFQVIPKAGVLPHLEQPEWVIYSLRHDFLV</sequence>
<feature type="domain" description="AB hydrolase-1" evidence="1">
    <location>
        <begin position="39"/>
        <end position="282"/>
    </location>
</feature>
<keyword evidence="3" id="KW-1185">Reference proteome</keyword>
<evidence type="ECO:0000259" key="1">
    <source>
        <dbReference type="Pfam" id="PF12697"/>
    </source>
</evidence>
<dbReference type="Pfam" id="PF12697">
    <property type="entry name" value="Abhydrolase_6"/>
    <property type="match status" value="1"/>
</dbReference>
<dbReference type="RefSeq" id="WP_181494629.1">
    <property type="nucleotide sequence ID" value="NZ_CP032152.1"/>
</dbReference>
<dbReference type="PANTHER" id="PTHR46438">
    <property type="entry name" value="ALPHA/BETA-HYDROLASES SUPERFAMILY PROTEIN"/>
    <property type="match status" value="1"/>
</dbReference>
<dbReference type="Proteomes" id="UP000261812">
    <property type="component" value="Chromosome"/>
</dbReference>
<dbReference type="InterPro" id="IPR029058">
    <property type="entry name" value="AB_hydrolase_fold"/>
</dbReference>
<dbReference type="EMBL" id="CP032152">
    <property type="protein sequence ID" value="QLL29288.1"/>
    <property type="molecule type" value="Genomic_DNA"/>
</dbReference>